<dbReference type="VEuPathDB" id="FungiDB:RhiirA1_461118"/>
<comment type="caution">
    <text evidence="1">The sequence shown here is derived from an EMBL/GenBank/DDBJ whole genome shotgun (WGS) entry which is preliminary data.</text>
</comment>
<dbReference type="AlphaFoldDB" id="A0A2N1N1J4"/>
<accession>A0A2N1N1J4</accession>
<name>A0A2N1N1J4_9GLOM</name>
<dbReference type="VEuPathDB" id="FungiDB:RhiirFUN_010923"/>
<proteinExistence type="predicted"/>
<dbReference type="EMBL" id="LLXL01000921">
    <property type="protein sequence ID" value="PKK67739.1"/>
    <property type="molecule type" value="Genomic_DNA"/>
</dbReference>
<organism evidence="1 2">
    <name type="scientific">Rhizophagus irregularis</name>
    <dbReference type="NCBI Taxonomy" id="588596"/>
    <lineage>
        <taxon>Eukaryota</taxon>
        <taxon>Fungi</taxon>
        <taxon>Fungi incertae sedis</taxon>
        <taxon>Mucoromycota</taxon>
        <taxon>Glomeromycotina</taxon>
        <taxon>Glomeromycetes</taxon>
        <taxon>Glomerales</taxon>
        <taxon>Glomeraceae</taxon>
        <taxon>Rhizophagus</taxon>
    </lineage>
</organism>
<sequence length="191" mass="21790">MYASMLIENHTKIAEICTKAGVAEKTAKSQVYTSSLPKVSESNLYKKTQRAGSVYKVFRKIIDPATKKEVMGLISIKFMGVRRTKSCDQNFRVTECYHLHLPPVNESRLPITILPKDLEEKRKHIIGLVLERFPYLFLRKVMNVVTDLTLKVQRSVLCNRDHKEKTIGNNINGEWGSDDLHHGIPIVNVKA</sequence>
<protein>
    <submittedName>
        <fullName evidence="1">Uncharacterized protein</fullName>
    </submittedName>
</protein>
<reference evidence="1 2" key="1">
    <citation type="submission" date="2016-04" db="EMBL/GenBank/DDBJ databases">
        <title>Genome analyses suggest a sexual origin of heterokaryosis in a supposedly ancient asexual fungus.</title>
        <authorList>
            <person name="Ropars J."/>
            <person name="Sedzielewska K."/>
            <person name="Noel J."/>
            <person name="Charron P."/>
            <person name="Farinelli L."/>
            <person name="Marton T."/>
            <person name="Kruger M."/>
            <person name="Pelin A."/>
            <person name="Brachmann A."/>
            <person name="Corradi N."/>
        </authorList>
    </citation>
    <scope>NUCLEOTIDE SEQUENCE [LARGE SCALE GENOMIC DNA]</scope>
    <source>
        <strain evidence="1 2">C2</strain>
    </source>
</reference>
<dbReference type="Proteomes" id="UP000233469">
    <property type="component" value="Unassembled WGS sequence"/>
</dbReference>
<evidence type="ECO:0000313" key="1">
    <source>
        <dbReference type="EMBL" id="PKK67739.1"/>
    </source>
</evidence>
<evidence type="ECO:0000313" key="2">
    <source>
        <dbReference type="Proteomes" id="UP000233469"/>
    </source>
</evidence>
<reference evidence="1 2" key="2">
    <citation type="submission" date="2017-10" db="EMBL/GenBank/DDBJ databases">
        <title>Extensive intraspecific genome diversity in a model arbuscular mycorrhizal fungus.</title>
        <authorList>
            <person name="Chen E.C.H."/>
            <person name="Morin E."/>
            <person name="Baudet D."/>
            <person name="Noel J."/>
            <person name="Ndikumana S."/>
            <person name="Charron P."/>
            <person name="St-Onge C."/>
            <person name="Giorgi J."/>
            <person name="Grigoriev I.V."/>
            <person name="Roux C."/>
            <person name="Martin F.M."/>
            <person name="Corradi N."/>
        </authorList>
    </citation>
    <scope>NUCLEOTIDE SEQUENCE [LARGE SCALE GENOMIC DNA]</scope>
    <source>
        <strain evidence="1 2">C2</strain>
    </source>
</reference>
<dbReference type="VEuPathDB" id="FungiDB:FUN_015161"/>
<gene>
    <name evidence="1" type="ORF">RhiirC2_835018</name>
</gene>